<organism evidence="6 7">
    <name type="scientific">Nitratireductor aestuarii</name>
    <dbReference type="NCBI Taxonomy" id="1735103"/>
    <lineage>
        <taxon>Bacteria</taxon>
        <taxon>Pseudomonadati</taxon>
        <taxon>Pseudomonadota</taxon>
        <taxon>Alphaproteobacteria</taxon>
        <taxon>Hyphomicrobiales</taxon>
        <taxon>Phyllobacteriaceae</taxon>
        <taxon>Nitratireductor</taxon>
    </lineage>
</organism>
<evidence type="ECO:0000256" key="2">
    <source>
        <dbReference type="ARBA" id="ARBA00023125"/>
    </source>
</evidence>
<evidence type="ECO:0000256" key="3">
    <source>
        <dbReference type="ARBA" id="ARBA00023163"/>
    </source>
</evidence>
<dbReference type="Pfam" id="PF09339">
    <property type="entry name" value="HTH_IclR"/>
    <property type="match status" value="1"/>
</dbReference>
<dbReference type="InterPro" id="IPR036388">
    <property type="entry name" value="WH-like_DNA-bd_sf"/>
</dbReference>
<keyword evidence="7" id="KW-1185">Reference proteome</keyword>
<protein>
    <submittedName>
        <fullName evidence="6">Transcriptional regulator</fullName>
    </submittedName>
</protein>
<sequence length="245" mass="28001">MSKIVKRTLDFIELFAEERRPLSLSEISRLLDIPMSSSFDVVRSLQERGYLYELGQRAGYYPTQRIVRLAAIISENDPILMRADIMLRALRDEFDETVSLSQSTGRQGKYLLVYEASHPLRYTARVGDSLRSLHATSIGKGVLATLSPEDLDEVLSQPLQPLTEHTLTDPEKLRANVAEGAKRGLFINREESAQAIITLTSPFRWNRADYFVTMAGPLYRLEPRLDEIEQRLKQICRDLEMPDTK</sequence>
<keyword evidence="3" id="KW-0804">Transcription</keyword>
<evidence type="ECO:0000256" key="1">
    <source>
        <dbReference type="ARBA" id="ARBA00023015"/>
    </source>
</evidence>
<dbReference type="InterPro" id="IPR050707">
    <property type="entry name" value="HTH_MetabolicPath_Reg"/>
</dbReference>
<dbReference type="Gene3D" id="3.30.450.40">
    <property type="match status" value="1"/>
</dbReference>
<dbReference type="AlphaFoldDB" id="A0A916RYG6"/>
<dbReference type="InterPro" id="IPR005471">
    <property type="entry name" value="Tscrpt_reg_IclR_N"/>
</dbReference>
<evidence type="ECO:0000313" key="6">
    <source>
        <dbReference type="EMBL" id="GGA76821.1"/>
    </source>
</evidence>
<accession>A0A916RYG6</accession>
<feature type="domain" description="HTH iclR-type" evidence="4">
    <location>
        <begin position="2"/>
        <end position="64"/>
    </location>
</feature>
<evidence type="ECO:0000259" key="4">
    <source>
        <dbReference type="PROSITE" id="PS51077"/>
    </source>
</evidence>
<reference evidence="6" key="1">
    <citation type="journal article" date="2014" name="Int. J. Syst. Evol. Microbiol.">
        <title>Complete genome sequence of Corynebacterium casei LMG S-19264T (=DSM 44701T), isolated from a smear-ripened cheese.</title>
        <authorList>
            <consortium name="US DOE Joint Genome Institute (JGI-PGF)"/>
            <person name="Walter F."/>
            <person name="Albersmeier A."/>
            <person name="Kalinowski J."/>
            <person name="Ruckert C."/>
        </authorList>
    </citation>
    <scope>NUCLEOTIDE SEQUENCE</scope>
    <source>
        <strain evidence="6">CGMCC 1.15320</strain>
    </source>
</reference>
<dbReference type="GO" id="GO:0003677">
    <property type="term" value="F:DNA binding"/>
    <property type="evidence" value="ECO:0007669"/>
    <property type="project" value="UniProtKB-KW"/>
</dbReference>
<keyword evidence="2" id="KW-0238">DNA-binding</keyword>
<dbReference type="PROSITE" id="PS51077">
    <property type="entry name" value="HTH_ICLR"/>
    <property type="match status" value="1"/>
</dbReference>
<proteinExistence type="predicted"/>
<dbReference type="Gene3D" id="1.10.10.10">
    <property type="entry name" value="Winged helix-like DNA-binding domain superfamily/Winged helix DNA-binding domain"/>
    <property type="match status" value="1"/>
</dbReference>
<dbReference type="RefSeq" id="WP_188722258.1">
    <property type="nucleotide sequence ID" value="NZ_BMIF01000012.1"/>
</dbReference>
<dbReference type="InterPro" id="IPR029016">
    <property type="entry name" value="GAF-like_dom_sf"/>
</dbReference>
<dbReference type="GO" id="GO:0003700">
    <property type="term" value="F:DNA-binding transcription factor activity"/>
    <property type="evidence" value="ECO:0007669"/>
    <property type="project" value="TreeGrafter"/>
</dbReference>
<keyword evidence="1" id="KW-0805">Transcription regulation</keyword>
<evidence type="ECO:0000313" key="7">
    <source>
        <dbReference type="Proteomes" id="UP000636264"/>
    </source>
</evidence>
<reference evidence="6" key="2">
    <citation type="submission" date="2020-09" db="EMBL/GenBank/DDBJ databases">
        <authorList>
            <person name="Sun Q."/>
            <person name="Zhou Y."/>
        </authorList>
    </citation>
    <scope>NUCLEOTIDE SEQUENCE</scope>
    <source>
        <strain evidence="6">CGMCC 1.15320</strain>
    </source>
</reference>
<dbReference type="GO" id="GO:0045892">
    <property type="term" value="P:negative regulation of DNA-templated transcription"/>
    <property type="evidence" value="ECO:0007669"/>
    <property type="project" value="TreeGrafter"/>
</dbReference>
<dbReference type="Pfam" id="PF01614">
    <property type="entry name" value="IclR_C"/>
    <property type="match status" value="1"/>
</dbReference>
<dbReference type="InterPro" id="IPR014757">
    <property type="entry name" value="Tscrpt_reg_IclR_C"/>
</dbReference>
<dbReference type="SUPFAM" id="SSF46785">
    <property type="entry name" value="Winged helix' DNA-binding domain"/>
    <property type="match status" value="1"/>
</dbReference>
<dbReference type="PANTHER" id="PTHR30136">
    <property type="entry name" value="HELIX-TURN-HELIX TRANSCRIPTIONAL REGULATOR, ICLR FAMILY"/>
    <property type="match status" value="1"/>
</dbReference>
<gene>
    <name evidence="6" type="ORF">GCM10011385_33620</name>
</gene>
<feature type="domain" description="IclR-ED" evidence="5">
    <location>
        <begin position="65"/>
        <end position="245"/>
    </location>
</feature>
<evidence type="ECO:0000259" key="5">
    <source>
        <dbReference type="PROSITE" id="PS51078"/>
    </source>
</evidence>
<dbReference type="Proteomes" id="UP000636264">
    <property type="component" value="Unassembled WGS sequence"/>
</dbReference>
<comment type="caution">
    <text evidence="6">The sequence shown here is derived from an EMBL/GenBank/DDBJ whole genome shotgun (WGS) entry which is preliminary data.</text>
</comment>
<dbReference type="PROSITE" id="PS51078">
    <property type="entry name" value="ICLR_ED"/>
    <property type="match status" value="1"/>
</dbReference>
<dbReference type="InterPro" id="IPR036390">
    <property type="entry name" value="WH_DNA-bd_sf"/>
</dbReference>
<dbReference type="SMART" id="SM00346">
    <property type="entry name" value="HTH_ICLR"/>
    <property type="match status" value="1"/>
</dbReference>
<dbReference type="PANTHER" id="PTHR30136:SF35">
    <property type="entry name" value="HTH-TYPE TRANSCRIPTIONAL REGULATOR RV1719"/>
    <property type="match status" value="1"/>
</dbReference>
<dbReference type="SUPFAM" id="SSF55781">
    <property type="entry name" value="GAF domain-like"/>
    <property type="match status" value="1"/>
</dbReference>
<name>A0A916RYG6_9HYPH</name>
<dbReference type="EMBL" id="BMIF01000012">
    <property type="protein sequence ID" value="GGA76821.1"/>
    <property type="molecule type" value="Genomic_DNA"/>
</dbReference>